<feature type="domain" description="Glycosyltransferase 2-like" evidence="1">
    <location>
        <begin position="5"/>
        <end position="162"/>
    </location>
</feature>
<dbReference type="SUPFAM" id="SSF53448">
    <property type="entry name" value="Nucleotide-diphospho-sugar transferases"/>
    <property type="match status" value="1"/>
</dbReference>
<evidence type="ECO:0000313" key="3">
    <source>
        <dbReference type="Proteomes" id="UP000187506"/>
    </source>
</evidence>
<evidence type="ECO:0000313" key="2">
    <source>
        <dbReference type="EMBL" id="APY01383.1"/>
    </source>
</evidence>
<dbReference type="GO" id="GO:0016758">
    <property type="term" value="F:hexosyltransferase activity"/>
    <property type="evidence" value="ECO:0007669"/>
    <property type="project" value="UniProtKB-ARBA"/>
</dbReference>
<dbReference type="PANTHER" id="PTHR22916">
    <property type="entry name" value="GLYCOSYLTRANSFERASE"/>
    <property type="match status" value="1"/>
</dbReference>
<dbReference type="PANTHER" id="PTHR22916:SF3">
    <property type="entry name" value="UDP-GLCNAC:BETAGAL BETA-1,3-N-ACETYLGLUCOSAMINYLTRANSFERASE-LIKE PROTEIN 1"/>
    <property type="match status" value="1"/>
</dbReference>
<keyword evidence="3" id="KW-1185">Reference proteome</keyword>
<dbReference type="Gene3D" id="3.90.550.10">
    <property type="entry name" value="Spore Coat Polysaccharide Biosynthesis Protein SpsA, Chain A"/>
    <property type="match status" value="1"/>
</dbReference>
<dbReference type="InterPro" id="IPR029044">
    <property type="entry name" value="Nucleotide-diphossugar_trans"/>
</dbReference>
<reference evidence="2 3" key="1">
    <citation type="submission" date="2017-01" db="EMBL/GenBank/DDBJ databases">
        <title>Complete genome of Lacinutrix venerupis DOK2-8 isolated from seawater in Dokdo.</title>
        <authorList>
            <person name="Chi W.-J."/>
            <person name="Kim J.H."/>
        </authorList>
    </citation>
    <scope>NUCLEOTIDE SEQUENCE [LARGE SCALE GENOMIC DNA]</scope>
    <source>
        <strain evidence="2 3">DOK2-8</strain>
    </source>
</reference>
<dbReference type="KEGG" id="lvn:BWR22_14090"/>
<dbReference type="EMBL" id="CP019352">
    <property type="protein sequence ID" value="APY01383.1"/>
    <property type="molecule type" value="Genomic_DNA"/>
</dbReference>
<dbReference type="InterPro" id="IPR001173">
    <property type="entry name" value="Glyco_trans_2-like"/>
</dbReference>
<dbReference type="Proteomes" id="UP000187506">
    <property type="component" value="Chromosome"/>
</dbReference>
<protein>
    <recommendedName>
        <fullName evidence="1">Glycosyltransferase 2-like domain-containing protein</fullName>
    </recommendedName>
</protein>
<dbReference type="Pfam" id="PF00535">
    <property type="entry name" value="Glycos_transf_2"/>
    <property type="match status" value="1"/>
</dbReference>
<sequence length="297" mass="34492">MPLISIILCTFNGEAYLKAQIDSILNQTYKSIELIVCDDKSTDNTISILNAYAQKDSRIKVNSNLNNLGYIKNFEKGIALATGEYIALSDQDDVWALDKIEKLYNNIKDYDLIYCDSLFVDKNLKSLNKKMSSSKNMISSNNPLHFALDNCVSGHALLFKKQLCNTIFPFPKLIPHDWWIAFNATLNGGITYFNEALVDYRIHDNNTLVLNKNRKSKENKIYKRQARVLEFYKKCPEHHYAKKILLNLELLYKKPTAKNNFKKIALFLKHKEELFIIKKKKSLALIFYILKLYNKIK</sequence>
<name>A0AAC9LPJ9_9FLAO</name>
<organism evidence="2 3">
    <name type="scientific">Lacinutrix venerupis</name>
    <dbReference type="NCBI Taxonomy" id="1486034"/>
    <lineage>
        <taxon>Bacteria</taxon>
        <taxon>Pseudomonadati</taxon>
        <taxon>Bacteroidota</taxon>
        <taxon>Flavobacteriia</taxon>
        <taxon>Flavobacteriales</taxon>
        <taxon>Flavobacteriaceae</taxon>
        <taxon>Lacinutrix</taxon>
    </lineage>
</organism>
<accession>A0AAC9LPJ9</accession>
<dbReference type="RefSeq" id="WP_076734285.1">
    <property type="nucleotide sequence ID" value="NZ_CP019352.1"/>
</dbReference>
<gene>
    <name evidence="2" type="ORF">BWR22_14090</name>
</gene>
<dbReference type="AlphaFoldDB" id="A0AAC9LPJ9"/>
<proteinExistence type="predicted"/>
<evidence type="ECO:0000259" key="1">
    <source>
        <dbReference type="Pfam" id="PF00535"/>
    </source>
</evidence>
<dbReference type="CDD" id="cd04196">
    <property type="entry name" value="GT_2_like_d"/>
    <property type="match status" value="1"/>
</dbReference>